<dbReference type="InterPro" id="IPR008929">
    <property type="entry name" value="Chondroitin_lyas"/>
</dbReference>
<dbReference type="EMBL" id="SDVB01000311">
    <property type="protein sequence ID" value="RYC04770.1"/>
    <property type="molecule type" value="Genomic_DNA"/>
</dbReference>
<dbReference type="InterPro" id="IPR012480">
    <property type="entry name" value="Hepar_II_III_C"/>
</dbReference>
<evidence type="ECO:0000313" key="3">
    <source>
        <dbReference type="EMBL" id="RYC04770.1"/>
    </source>
</evidence>
<dbReference type="AlphaFoldDB" id="A0A4Q2SL20"/>
<name>A0A4Q2SL20_9HYPH</name>
<dbReference type="Gene3D" id="1.50.10.100">
    <property type="entry name" value="Chondroitin AC/alginate lyase"/>
    <property type="match status" value="1"/>
</dbReference>
<feature type="domain" description="Heparinase II/III-like C-terminal" evidence="2">
    <location>
        <begin position="311"/>
        <end position="552"/>
    </location>
</feature>
<organism evidence="3 4">
    <name type="scientific">Ciceribacter ferrooxidans</name>
    <dbReference type="NCBI Taxonomy" id="2509717"/>
    <lineage>
        <taxon>Bacteria</taxon>
        <taxon>Pseudomonadati</taxon>
        <taxon>Pseudomonadota</taxon>
        <taxon>Alphaproteobacteria</taxon>
        <taxon>Hyphomicrobiales</taxon>
        <taxon>Rhizobiaceae</taxon>
        <taxon>Ciceribacter</taxon>
    </lineage>
</organism>
<proteinExistence type="predicted"/>
<accession>A0A4Q2SL20</accession>
<dbReference type="RefSeq" id="WP_129334062.1">
    <property type="nucleotide sequence ID" value="NZ_SDVB01000311.1"/>
</dbReference>
<protein>
    <submittedName>
        <fullName evidence="3">Heparinase</fullName>
    </submittedName>
</protein>
<comment type="subcellular location">
    <subcellularLocation>
        <location evidence="1">Cell envelope</location>
    </subcellularLocation>
</comment>
<evidence type="ECO:0000256" key="1">
    <source>
        <dbReference type="ARBA" id="ARBA00004196"/>
    </source>
</evidence>
<dbReference type="OrthoDB" id="9787373at2"/>
<dbReference type="Proteomes" id="UP000291088">
    <property type="component" value="Unassembled WGS sequence"/>
</dbReference>
<evidence type="ECO:0000259" key="2">
    <source>
        <dbReference type="Pfam" id="PF07940"/>
    </source>
</evidence>
<evidence type="ECO:0000313" key="4">
    <source>
        <dbReference type="Proteomes" id="UP000291088"/>
    </source>
</evidence>
<dbReference type="GO" id="GO:0016829">
    <property type="term" value="F:lyase activity"/>
    <property type="evidence" value="ECO:0007669"/>
    <property type="project" value="InterPro"/>
</dbReference>
<dbReference type="Gene3D" id="2.70.98.70">
    <property type="match status" value="1"/>
</dbReference>
<keyword evidence="4" id="KW-1185">Reference proteome</keyword>
<dbReference type="Pfam" id="PF07940">
    <property type="entry name" value="Hepar_II_III_C"/>
    <property type="match status" value="1"/>
</dbReference>
<reference evidence="3 4" key="1">
    <citation type="submission" date="2019-01" db="EMBL/GenBank/DDBJ databases">
        <authorList>
            <person name="Deng T."/>
        </authorList>
    </citation>
    <scope>NUCLEOTIDE SEQUENCE [LARGE SCALE GENOMIC DNA]</scope>
    <source>
        <strain evidence="3 4">F8825</strain>
    </source>
</reference>
<comment type="caution">
    <text evidence="3">The sequence shown here is derived from an EMBL/GenBank/DDBJ whole genome shotgun (WGS) entry which is preliminary data.</text>
</comment>
<gene>
    <name evidence="3" type="ORF">EUU22_21770</name>
</gene>
<sequence>MRFTERQRLVYLYLREAWRRISRQIAIGHISALRFAGAGSGRLIVAPTDLRIVDPFVAEEILVRRFPLAGKILDAGDRSPFELEAPSSSFAVRLHSFAWLRHVRADKSPGACANARAIVDEWIRLHGTRISGVPWDADVIAQRVIAWLSHSPVVLQDAEGGFYRRFLGSLAFQIRYLNQIADHVPDGLPRLRVRIALAMASISMQMRGISARRAARHLDRELDRQILPDGGHISRNPNAAVDLLFDLLPLRQTYINLGHDIPVKLIPAIDRMYPAVRFFRHGSGDLALFNGATSILANELMSVLRYDETAGQPFKSLPHSQYHRLSGGSAVILVDTGYPRSTELSKTAHAGCLSFEFSSGRHRLIVNSGSPRFAGEKLRQLARTTAAHSTVSVGETSSARISRSPFLGPLMVSGVTAVEVTRQTAADGSDRLCARHNGYLLNFGLWHERELRLNEAGTKVAGRDRFLLPGGEPLQSAPPPESLGRFHIHPAVRLEQVDDRAVHLIAPDGETWVFSVPTGEVAIGEDVFFADASGARSSEQLEIAFEGPEIRWFLTHKT</sequence>
<dbReference type="GO" id="GO:0030313">
    <property type="term" value="C:cell envelope"/>
    <property type="evidence" value="ECO:0007669"/>
    <property type="project" value="UniProtKB-SubCell"/>
</dbReference>